<dbReference type="Proteomes" id="UP000053558">
    <property type="component" value="Unassembled WGS sequence"/>
</dbReference>
<dbReference type="PANTHER" id="PTHR46098:SF1">
    <property type="entry name" value="TRNA (CYTOSINE(38)-C(5))-METHYLTRANSFERASE"/>
    <property type="match status" value="1"/>
</dbReference>
<gene>
    <name evidence="8" type="ORF">CONPUDRAFT_148326</name>
</gene>
<reference evidence="9" key="1">
    <citation type="journal article" date="2012" name="Science">
        <title>The Paleozoic origin of enzymatic lignin decomposition reconstructed from 31 fungal genomes.</title>
        <authorList>
            <person name="Floudas D."/>
            <person name="Binder M."/>
            <person name="Riley R."/>
            <person name="Barry K."/>
            <person name="Blanchette R.A."/>
            <person name="Henrissat B."/>
            <person name="Martinez A.T."/>
            <person name="Otillar R."/>
            <person name="Spatafora J.W."/>
            <person name="Yadav J.S."/>
            <person name="Aerts A."/>
            <person name="Benoit I."/>
            <person name="Boyd A."/>
            <person name="Carlson A."/>
            <person name="Copeland A."/>
            <person name="Coutinho P.M."/>
            <person name="de Vries R.P."/>
            <person name="Ferreira P."/>
            <person name="Findley K."/>
            <person name="Foster B."/>
            <person name="Gaskell J."/>
            <person name="Glotzer D."/>
            <person name="Gorecki P."/>
            <person name="Heitman J."/>
            <person name="Hesse C."/>
            <person name="Hori C."/>
            <person name="Igarashi K."/>
            <person name="Jurgens J.A."/>
            <person name="Kallen N."/>
            <person name="Kersten P."/>
            <person name="Kohler A."/>
            <person name="Kuees U."/>
            <person name="Kumar T.K.A."/>
            <person name="Kuo A."/>
            <person name="LaButti K."/>
            <person name="Larrondo L.F."/>
            <person name="Lindquist E."/>
            <person name="Ling A."/>
            <person name="Lombard V."/>
            <person name="Lucas S."/>
            <person name="Lundell T."/>
            <person name="Martin R."/>
            <person name="McLaughlin D.J."/>
            <person name="Morgenstern I."/>
            <person name="Morin E."/>
            <person name="Murat C."/>
            <person name="Nagy L.G."/>
            <person name="Nolan M."/>
            <person name="Ohm R.A."/>
            <person name="Patyshakuliyeva A."/>
            <person name="Rokas A."/>
            <person name="Ruiz-Duenas F.J."/>
            <person name="Sabat G."/>
            <person name="Salamov A."/>
            <person name="Samejima M."/>
            <person name="Schmutz J."/>
            <person name="Slot J.C."/>
            <person name="St John F."/>
            <person name="Stenlid J."/>
            <person name="Sun H."/>
            <person name="Sun S."/>
            <person name="Syed K."/>
            <person name="Tsang A."/>
            <person name="Wiebenga A."/>
            <person name="Young D."/>
            <person name="Pisabarro A."/>
            <person name="Eastwood D.C."/>
            <person name="Martin F."/>
            <person name="Cullen D."/>
            <person name="Grigoriev I.V."/>
            <person name="Hibbett D.S."/>
        </authorList>
    </citation>
    <scope>NUCLEOTIDE SEQUENCE [LARGE SCALE GENOMIC DNA]</scope>
    <source>
        <strain evidence="9">RWD-64-598 SS2</strain>
    </source>
</reference>
<name>A0A5M3N4B3_CONPW</name>
<evidence type="ECO:0000256" key="2">
    <source>
        <dbReference type="ARBA" id="ARBA00022679"/>
    </source>
</evidence>
<dbReference type="PROSITE" id="PS00095">
    <property type="entry name" value="C5_MTASE_2"/>
    <property type="match status" value="1"/>
</dbReference>
<evidence type="ECO:0000256" key="1">
    <source>
        <dbReference type="ARBA" id="ARBA00022603"/>
    </source>
</evidence>
<dbReference type="OMA" id="HYAFKYA"/>
<evidence type="ECO:0000256" key="7">
    <source>
        <dbReference type="PROSITE-ProRule" id="PRU01016"/>
    </source>
</evidence>
<comment type="caution">
    <text evidence="8">The sequence shown here is derived from an EMBL/GenBank/DDBJ whole genome shotgun (WGS) entry which is preliminary data.</text>
</comment>
<evidence type="ECO:0000256" key="4">
    <source>
        <dbReference type="ARBA" id="ARBA00039081"/>
    </source>
</evidence>
<protein>
    <recommendedName>
        <fullName evidence="5">tRNA (cytosine(38)-C(5))-methyltransferase</fullName>
        <ecNumber evidence="4">2.1.1.204</ecNumber>
    </recommendedName>
    <alternativeName>
        <fullName evidence="6">DNA (cytosine-5)-methyltransferase-like protein 2</fullName>
    </alternativeName>
</protein>
<keyword evidence="2 7" id="KW-0808">Transferase</keyword>
<dbReference type="PANTHER" id="PTHR46098">
    <property type="entry name" value="TRNA (CYTOSINE(38)-C(5))-METHYLTRANSFERASE"/>
    <property type="match status" value="1"/>
</dbReference>
<dbReference type="EC" id="2.1.1.204" evidence="4"/>
<organism evidence="8 9">
    <name type="scientific">Coniophora puteana (strain RWD-64-598)</name>
    <name type="common">Brown rot fungus</name>
    <dbReference type="NCBI Taxonomy" id="741705"/>
    <lineage>
        <taxon>Eukaryota</taxon>
        <taxon>Fungi</taxon>
        <taxon>Dikarya</taxon>
        <taxon>Basidiomycota</taxon>
        <taxon>Agaricomycotina</taxon>
        <taxon>Agaricomycetes</taxon>
        <taxon>Agaricomycetidae</taxon>
        <taxon>Boletales</taxon>
        <taxon>Coniophorineae</taxon>
        <taxon>Coniophoraceae</taxon>
        <taxon>Coniophora</taxon>
    </lineage>
</organism>
<dbReference type="EMBL" id="JH711573">
    <property type="protein sequence ID" value="EIW86233.1"/>
    <property type="molecule type" value="Genomic_DNA"/>
</dbReference>
<evidence type="ECO:0000313" key="8">
    <source>
        <dbReference type="EMBL" id="EIW86233.1"/>
    </source>
</evidence>
<dbReference type="InterPro" id="IPR031303">
    <property type="entry name" value="C5_meth_CS"/>
</dbReference>
<evidence type="ECO:0000256" key="6">
    <source>
        <dbReference type="ARBA" id="ARBA00042810"/>
    </source>
</evidence>
<dbReference type="GeneID" id="19202489"/>
<keyword evidence="1 7" id="KW-0489">Methyltransferase</keyword>
<dbReference type="Pfam" id="PF00145">
    <property type="entry name" value="DNA_methylase"/>
    <property type="match status" value="1"/>
</dbReference>
<dbReference type="AlphaFoldDB" id="A0A5M3N4B3"/>
<dbReference type="InterPro" id="IPR029063">
    <property type="entry name" value="SAM-dependent_MTases_sf"/>
</dbReference>
<dbReference type="GO" id="GO:0032259">
    <property type="term" value="P:methylation"/>
    <property type="evidence" value="ECO:0007669"/>
    <property type="project" value="UniProtKB-KW"/>
</dbReference>
<evidence type="ECO:0000313" key="9">
    <source>
        <dbReference type="Proteomes" id="UP000053558"/>
    </source>
</evidence>
<dbReference type="RefSeq" id="XP_007763117.1">
    <property type="nucleotide sequence ID" value="XM_007764927.1"/>
</dbReference>
<dbReference type="KEGG" id="cput:CONPUDRAFT_148326"/>
<evidence type="ECO:0000256" key="3">
    <source>
        <dbReference type="ARBA" id="ARBA00022691"/>
    </source>
</evidence>
<comment type="similarity">
    <text evidence="7">Belongs to the class I-like SAM-binding methyltransferase superfamily. C5-methyltransferase family.</text>
</comment>
<evidence type="ECO:0000256" key="5">
    <source>
        <dbReference type="ARBA" id="ARBA00039681"/>
    </source>
</evidence>
<dbReference type="GO" id="GO:0008168">
    <property type="term" value="F:methyltransferase activity"/>
    <property type="evidence" value="ECO:0007669"/>
    <property type="project" value="UniProtKB-KW"/>
</dbReference>
<dbReference type="SUPFAM" id="SSF53335">
    <property type="entry name" value="S-adenosyl-L-methionine-dependent methyltransferases"/>
    <property type="match status" value="1"/>
</dbReference>
<dbReference type="PRINTS" id="PR00105">
    <property type="entry name" value="C5METTRFRASE"/>
</dbReference>
<keyword evidence="3 7" id="KW-0949">S-adenosyl-L-methionine</keyword>
<dbReference type="InterPro" id="IPR050750">
    <property type="entry name" value="C5-MTase"/>
</dbReference>
<dbReference type="Gene3D" id="3.40.50.150">
    <property type="entry name" value="Vaccinia Virus protein VP39"/>
    <property type="match status" value="1"/>
</dbReference>
<accession>A0A5M3N4B3</accession>
<dbReference type="Gene3D" id="3.90.120.10">
    <property type="entry name" value="DNA Methylase, subunit A, domain 2"/>
    <property type="match status" value="1"/>
</dbReference>
<proteinExistence type="inferred from homology"/>
<dbReference type="InterPro" id="IPR001525">
    <property type="entry name" value="C5_MeTfrase"/>
</dbReference>
<dbReference type="PROSITE" id="PS51679">
    <property type="entry name" value="SAM_MT_C5"/>
    <property type="match status" value="1"/>
</dbReference>
<sequence length="401" mass="44980">MHCVEFYSGIGGLHVALTRSSIPNAQLIRAYDWDQSACQVYTANHGPSIVSRTDISKLTANELAALGADIWFMSPSCQPYTVLNPNRARGALDPRAQSFLHVIDDVLPTLCEEGKQPRYLLVENVAGFQDSTTRTHLLDTLVRLGYTTSEFLLTPMQFGIPNSRLRYYLLAKASPLKFAGLPAPNLARKRNDAGVEVEASSSPAVLTYIPGQGDPWIDDRLSPAAVDDPKVSDSQLPGGELASYLDKLTDNEYETYKIPDKVLSKWGRLFDIVLPSARRTCCFTRGYTQLVERAGSILQMNEEMDTTETFDRFLALQRAGDSSTLDVLRPLRLRYFTPTELLRLFRIIGPRSNDNGEDQEFKWPENISLKTKYRLIGNSVNVEVVRRLIDYMYLEPDGNGQ</sequence>
<dbReference type="GO" id="GO:0005634">
    <property type="term" value="C:nucleus"/>
    <property type="evidence" value="ECO:0007669"/>
    <property type="project" value="TreeGrafter"/>
</dbReference>
<feature type="active site" evidence="7">
    <location>
        <position position="77"/>
    </location>
</feature>
<keyword evidence="9" id="KW-1185">Reference proteome</keyword>
<dbReference type="OrthoDB" id="414133at2759"/>